<dbReference type="InterPro" id="IPR037066">
    <property type="entry name" value="Plug_dom_sf"/>
</dbReference>
<dbReference type="SUPFAM" id="SSF49464">
    <property type="entry name" value="Carboxypeptidase regulatory domain-like"/>
    <property type="match status" value="1"/>
</dbReference>
<protein>
    <submittedName>
        <fullName evidence="2">Carboxypeptidase-like regulatory domain-containing protein</fullName>
    </submittedName>
</protein>
<sequence length="1064" mass="119889">MLYRILIGLMLLTATCVRLSAQPLVTYAGEPLHQRLERIVKDFNVHIAYDQMQIRNIVTAEINMQVKKPEEALTISLQGTGFTYQKRNTTHFYILPVKRGVISGHIIDADDATALPGVSVKIGDHLFAASADGTFYLELPAGSYPVLLSAVGYQTMKLPFVELEAGQNLSLNLALQKKPFNLPQVNITSSIAEEQVLAYYIKRRQQVVVADGLVKPQITSLPDEQISKIIKRINGVNYTGTTVGIRGLSERYSQVLLDGIPLPSSGFNKRALMADIIPKELSGEITLIKTAAPDVNSDFTGGQIQIQSLAIPDQSFTSFSLGTGGNSQSVFKNAERLGNKGKLDWLGIDDGGRKKPAWIRSWQWYNNLPQPPPVDPTGTQRLIPGELNLYTSLNAIQQSKGISAEGLVPQNSTILPDFHVSFSLGRAYALKGQSTLGLVWGTSVYQQQSSASFYNLRRSSHIARQDSLRPDPAGGGTQYEQRYGAATVLNLGLKKPTFRLTLNNILSTQLQDNFSIATRSYFNKGQTRQFNELFQQPEPSFFHQHKLELEKQFSASTSVNYFIAFTNALQRLSDRRHLQYFLTASGPEGMVYNTPNILYNWRQNNDSNIVDNRTWIDAIEKNYLSGLSFTQRLLKLGLFSGSIKAGWSGSVRHKIFSVMRLLPYAHENAGITGRYHELLHPSANNNVYYWAENTNGTLFTGRAQNQTLYLLTDQSLGGHLRFCYGVRAEYYHMQNNQQVFLKRLHNGIIPPQYYQGITGEKNWNLLPSAHAIVSIRKNINIRIAYSQTLLRPDFRELSYFGLYDYELDANINGRQLLSTQVGNYDARWEWYPTPAEIISISLFHKQLNNPVELAQSAPFPNAYGYINQHSAQTTGIEIELRKSMAFISPGVFLKNLHIHAAYTANWSKVAIMSYPLLANGAFTQRRMFNQDRALFNQAPWTLNAALLYNASQIGISVFYNQIGPKTYITHTNPNLIEYENSVDELDIGGYIKCRKGRGRITLSALNLLNQWRIYYRNNNAYRQVNGDHWELANGTVAYNPLDGDTITYRIRQGIRGTIELIWKF</sequence>
<feature type="signal peptide" evidence="1">
    <location>
        <begin position="1"/>
        <end position="21"/>
    </location>
</feature>
<dbReference type="SUPFAM" id="SSF56935">
    <property type="entry name" value="Porins"/>
    <property type="match status" value="1"/>
</dbReference>
<dbReference type="InterPro" id="IPR008969">
    <property type="entry name" value="CarboxyPept-like_regulatory"/>
</dbReference>
<feature type="chain" id="PRO_5045388093" evidence="1">
    <location>
        <begin position="22"/>
        <end position="1064"/>
    </location>
</feature>
<keyword evidence="1" id="KW-0732">Signal</keyword>
<evidence type="ECO:0000313" key="3">
    <source>
        <dbReference type="Proteomes" id="UP001325680"/>
    </source>
</evidence>
<dbReference type="Gene3D" id="2.60.40.1120">
    <property type="entry name" value="Carboxypeptidase-like, regulatory domain"/>
    <property type="match status" value="1"/>
</dbReference>
<dbReference type="Proteomes" id="UP001325680">
    <property type="component" value="Chromosome"/>
</dbReference>
<organism evidence="2 3">
    <name type="scientific">Niabella yanshanensis</name>
    <dbReference type="NCBI Taxonomy" id="577386"/>
    <lineage>
        <taxon>Bacteria</taxon>
        <taxon>Pseudomonadati</taxon>
        <taxon>Bacteroidota</taxon>
        <taxon>Chitinophagia</taxon>
        <taxon>Chitinophagales</taxon>
        <taxon>Chitinophagaceae</taxon>
        <taxon>Niabella</taxon>
    </lineage>
</organism>
<dbReference type="EMBL" id="CP139960">
    <property type="protein sequence ID" value="WQD39529.1"/>
    <property type="molecule type" value="Genomic_DNA"/>
</dbReference>
<keyword evidence="3" id="KW-1185">Reference proteome</keyword>
<name>A0ABZ0WA38_9BACT</name>
<proteinExistence type="predicted"/>
<accession>A0ABZ0WA38</accession>
<dbReference type="Gene3D" id="2.170.130.10">
    <property type="entry name" value="TonB-dependent receptor, plug domain"/>
    <property type="match status" value="1"/>
</dbReference>
<dbReference type="PANTHER" id="PTHR40980">
    <property type="entry name" value="PLUG DOMAIN-CONTAINING PROTEIN"/>
    <property type="match status" value="1"/>
</dbReference>
<gene>
    <name evidence="2" type="ORF">U0035_05135</name>
</gene>
<dbReference type="RefSeq" id="WP_162817724.1">
    <property type="nucleotide sequence ID" value="NZ_CP139960.1"/>
</dbReference>
<reference evidence="2 3" key="1">
    <citation type="submission" date="2023-12" db="EMBL/GenBank/DDBJ databases">
        <title>Genome sequencing and assembly of bacterial species from a model synthetic community.</title>
        <authorList>
            <person name="Hogle S.L."/>
        </authorList>
    </citation>
    <scope>NUCLEOTIDE SEQUENCE [LARGE SCALE GENOMIC DNA]</scope>
    <source>
        <strain evidence="2 3">HAMBI_3031</strain>
    </source>
</reference>
<dbReference type="Pfam" id="PF13715">
    <property type="entry name" value="CarbopepD_reg_2"/>
    <property type="match status" value="1"/>
</dbReference>
<dbReference type="PANTHER" id="PTHR40980:SF4">
    <property type="entry name" value="TONB-DEPENDENT RECEPTOR-LIKE BETA-BARREL DOMAIN-CONTAINING PROTEIN"/>
    <property type="match status" value="1"/>
</dbReference>
<evidence type="ECO:0000256" key="1">
    <source>
        <dbReference type="SAM" id="SignalP"/>
    </source>
</evidence>
<evidence type="ECO:0000313" key="2">
    <source>
        <dbReference type="EMBL" id="WQD39529.1"/>
    </source>
</evidence>